<dbReference type="GO" id="GO:0016747">
    <property type="term" value="F:acyltransferase activity, transferring groups other than amino-acyl groups"/>
    <property type="evidence" value="ECO:0007669"/>
    <property type="project" value="InterPro"/>
</dbReference>
<evidence type="ECO:0000259" key="1">
    <source>
        <dbReference type="PROSITE" id="PS51186"/>
    </source>
</evidence>
<name>A0A0R3LBV9_9BRAD</name>
<dbReference type="RefSeq" id="WP_057837186.1">
    <property type="nucleotide sequence ID" value="NZ_LLXZ01000123.1"/>
</dbReference>
<keyword evidence="2" id="KW-0808">Transferase</keyword>
<dbReference type="STRING" id="280332.CQ12_20170"/>
<feature type="domain" description="N-acetyltransferase" evidence="1">
    <location>
        <begin position="4"/>
        <end position="164"/>
    </location>
</feature>
<reference evidence="2 3" key="1">
    <citation type="submission" date="2014-03" db="EMBL/GenBank/DDBJ databases">
        <title>Bradyrhizobium valentinum sp. nov., isolated from effective nodules of Lupinus mariae-josephae, a lupine endemic of basic-lime soils in Eastern Spain.</title>
        <authorList>
            <person name="Duran D."/>
            <person name="Rey L."/>
            <person name="Navarro A."/>
            <person name="Busquets A."/>
            <person name="Imperial J."/>
            <person name="Ruiz-Argueso T."/>
        </authorList>
    </citation>
    <scope>NUCLEOTIDE SEQUENCE [LARGE SCALE GENOMIC DNA]</scope>
    <source>
        <strain evidence="2 3">PAC68</strain>
    </source>
</reference>
<dbReference type="Pfam" id="PF00583">
    <property type="entry name" value="Acetyltransf_1"/>
    <property type="match status" value="1"/>
</dbReference>
<organism evidence="2 3">
    <name type="scientific">Bradyrhizobium jicamae</name>
    <dbReference type="NCBI Taxonomy" id="280332"/>
    <lineage>
        <taxon>Bacteria</taxon>
        <taxon>Pseudomonadati</taxon>
        <taxon>Pseudomonadota</taxon>
        <taxon>Alphaproteobacteria</taxon>
        <taxon>Hyphomicrobiales</taxon>
        <taxon>Nitrobacteraceae</taxon>
        <taxon>Bradyrhizobium</taxon>
    </lineage>
</organism>
<dbReference type="InterPro" id="IPR016181">
    <property type="entry name" value="Acyl_CoA_acyltransferase"/>
</dbReference>
<dbReference type="AlphaFoldDB" id="A0A0R3LBV9"/>
<dbReference type="CDD" id="cd04301">
    <property type="entry name" value="NAT_SF"/>
    <property type="match status" value="1"/>
</dbReference>
<sequence>MAAVEIVPITQDHIESFHGALDFVARERRYLAFLEAPPFEATRAFVLDNIAHGYPQLVAVSSGRVIGWCDVVPSPRPIYAHVGVLGVALLPEFRRQGIGGCLIRQTLGAAREFGLRRVELTVRESNTGAIELYKKFGFAIEGLQRNRILVDGGYENLVLMGLLF</sequence>
<dbReference type="OrthoDB" id="336415at2"/>
<dbReference type="SUPFAM" id="SSF55729">
    <property type="entry name" value="Acyl-CoA N-acyltransferases (Nat)"/>
    <property type="match status" value="1"/>
</dbReference>
<dbReference type="Gene3D" id="3.40.630.30">
    <property type="match status" value="1"/>
</dbReference>
<protein>
    <submittedName>
        <fullName evidence="2">Acetyltransferase</fullName>
    </submittedName>
</protein>
<dbReference type="PANTHER" id="PTHR43617:SF34">
    <property type="entry name" value="PUTATIVE-RELATED"/>
    <property type="match status" value="1"/>
</dbReference>
<comment type="caution">
    <text evidence="2">The sequence shown here is derived from an EMBL/GenBank/DDBJ whole genome shotgun (WGS) entry which is preliminary data.</text>
</comment>
<dbReference type="InterPro" id="IPR050276">
    <property type="entry name" value="MshD_Acetyltransferase"/>
</dbReference>
<dbReference type="PROSITE" id="PS51186">
    <property type="entry name" value="GNAT"/>
    <property type="match status" value="1"/>
</dbReference>
<evidence type="ECO:0000313" key="3">
    <source>
        <dbReference type="Proteomes" id="UP000050863"/>
    </source>
</evidence>
<dbReference type="InterPro" id="IPR000182">
    <property type="entry name" value="GNAT_dom"/>
</dbReference>
<dbReference type="Proteomes" id="UP000050863">
    <property type="component" value="Unassembled WGS sequence"/>
</dbReference>
<dbReference type="PANTHER" id="PTHR43617">
    <property type="entry name" value="L-AMINO ACID N-ACETYLTRANSFERASE"/>
    <property type="match status" value="1"/>
</dbReference>
<dbReference type="EMBL" id="LLXZ01000123">
    <property type="protein sequence ID" value="KRR05372.1"/>
    <property type="molecule type" value="Genomic_DNA"/>
</dbReference>
<gene>
    <name evidence="2" type="ORF">CQ12_20170</name>
</gene>
<proteinExistence type="predicted"/>
<accession>A0A0R3LBV9</accession>
<evidence type="ECO:0000313" key="2">
    <source>
        <dbReference type="EMBL" id="KRR05372.1"/>
    </source>
</evidence>
<keyword evidence="3" id="KW-1185">Reference proteome</keyword>